<comment type="caution">
    <text evidence="2">The sequence shown here is derived from an EMBL/GenBank/DDBJ whole genome shotgun (WGS) entry which is preliminary data.</text>
</comment>
<evidence type="ECO:0000313" key="3">
    <source>
        <dbReference type="Proteomes" id="UP000177190"/>
    </source>
</evidence>
<dbReference type="AlphaFoldDB" id="A0A1G2HJM7"/>
<keyword evidence="1" id="KW-1133">Transmembrane helix</keyword>
<keyword evidence="1" id="KW-0472">Membrane</keyword>
<feature type="transmembrane region" description="Helical" evidence="1">
    <location>
        <begin position="7"/>
        <end position="33"/>
    </location>
</feature>
<organism evidence="2 3">
    <name type="scientific">Candidatus Staskawiczbacteria bacterium RIFCSPHIGHO2_01_FULL_36_16</name>
    <dbReference type="NCBI Taxonomy" id="1802200"/>
    <lineage>
        <taxon>Bacteria</taxon>
        <taxon>Candidatus Staskawicziibacteriota</taxon>
    </lineage>
</organism>
<protein>
    <submittedName>
        <fullName evidence="2">Uncharacterized protein</fullName>
    </submittedName>
</protein>
<evidence type="ECO:0000313" key="2">
    <source>
        <dbReference type="EMBL" id="OGZ62692.1"/>
    </source>
</evidence>
<evidence type="ECO:0000256" key="1">
    <source>
        <dbReference type="SAM" id="Phobius"/>
    </source>
</evidence>
<proteinExistence type="predicted"/>
<dbReference type="EMBL" id="MHOM01000053">
    <property type="protein sequence ID" value="OGZ62692.1"/>
    <property type="molecule type" value="Genomic_DNA"/>
</dbReference>
<gene>
    <name evidence="2" type="ORF">A2812_00505</name>
</gene>
<reference evidence="2 3" key="1">
    <citation type="journal article" date="2016" name="Nat. Commun.">
        <title>Thousands of microbial genomes shed light on interconnected biogeochemical processes in an aquifer system.</title>
        <authorList>
            <person name="Anantharaman K."/>
            <person name="Brown C.T."/>
            <person name="Hug L.A."/>
            <person name="Sharon I."/>
            <person name="Castelle C.J."/>
            <person name="Probst A.J."/>
            <person name="Thomas B.C."/>
            <person name="Singh A."/>
            <person name="Wilkins M.J."/>
            <person name="Karaoz U."/>
            <person name="Brodie E.L."/>
            <person name="Williams K.H."/>
            <person name="Hubbard S.S."/>
            <person name="Banfield J.F."/>
        </authorList>
    </citation>
    <scope>NUCLEOTIDE SEQUENCE [LARGE SCALE GENOMIC DNA]</scope>
</reference>
<dbReference type="Proteomes" id="UP000177190">
    <property type="component" value="Unassembled WGS sequence"/>
</dbReference>
<dbReference type="STRING" id="1802200.A2812_00505"/>
<accession>A0A1G2HJM7</accession>
<keyword evidence="1" id="KW-0812">Transmembrane</keyword>
<name>A0A1G2HJM7_9BACT</name>
<sequence length="174" mass="19396">MQKQKGISTLVGIIIVVIVAVALFGGVFAYQYYTIKNNNQPQVQSEQQNQNLQGQENLNNAYIKVISPNGGEIFSSGEKITIKWESEKVSEVSINAYYYDVNGNIGVPDGSNYSFNEGQCRLTYEPISASEGIFVFDQNGRCGAMPVGERIKIVVRDTQDTKIRDESDNYFSIK</sequence>